<sequence>MDGVDIAIVNILEKNGRISHEEIAKHLHMSRPAIHKRIDNLEKQGIITGYRALIDWRKISPCFRCLITLQIKGRYFDKIVDEITNLDIPEVVVEEFHRLAGEWCVLIKARITTPEDTTKILDRIWQLDGIIKSSTSFVISTVL</sequence>
<dbReference type="GO" id="GO:0005829">
    <property type="term" value="C:cytosol"/>
    <property type="evidence" value="ECO:0007669"/>
    <property type="project" value="TreeGrafter"/>
</dbReference>
<dbReference type="AlphaFoldDB" id="A0A0U1L508"/>
<dbReference type="InterPro" id="IPR036390">
    <property type="entry name" value="WH_DNA-bd_sf"/>
</dbReference>
<dbReference type="InterPro" id="IPR011008">
    <property type="entry name" value="Dimeric_a/b-barrel"/>
</dbReference>
<feature type="domain" description="HTH asnC-type" evidence="4">
    <location>
        <begin position="1"/>
        <end position="75"/>
    </location>
</feature>
<evidence type="ECO:0000256" key="2">
    <source>
        <dbReference type="ARBA" id="ARBA00023125"/>
    </source>
</evidence>
<dbReference type="Proteomes" id="UP000049855">
    <property type="component" value="Unassembled WGS sequence"/>
</dbReference>
<dbReference type="Pfam" id="PF13412">
    <property type="entry name" value="HTH_24"/>
    <property type="match status" value="1"/>
</dbReference>
<dbReference type="Gene3D" id="1.10.10.10">
    <property type="entry name" value="Winged helix-like DNA-binding domain superfamily/Winged helix DNA-binding domain"/>
    <property type="match status" value="1"/>
</dbReference>
<keyword evidence="2" id="KW-0238">DNA-binding</keyword>
<evidence type="ECO:0000313" key="6">
    <source>
        <dbReference type="Proteomes" id="UP000049855"/>
    </source>
</evidence>
<dbReference type="InterPro" id="IPR019888">
    <property type="entry name" value="Tscrpt_reg_AsnC-like"/>
</dbReference>
<reference evidence="6" key="1">
    <citation type="submission" date="2015-03" db="EMBL/GenBank/DDBJ databases">
        <authorList>
            <person name="Nijsse Bart"/>
        </authorList>
    </citation>
    <scope>NUCLEOTIDE SEQUENCE [LARGE SCALE GENOMIC DNA]</scope>
</reference>
<keyword evidence="3" id="KW-0804">Transcription</keyword>
<dbReference type="PANTHER" id="PTHR30154:SF34">
    <property type="entry name" value="TRANSCRIPTIONAL REGULATOR AZLB"/>
    <property type="match status" value="1"/>
</dbReference>
<name>A0A0U1L508_9FIRM</name>
<accession>A0A0U1L508</accession>
<dbReference type="PROSITE" id="PS50956">
    <property type="entry name" value="HTH_ASNC_2"/>
    <property type="match status" value="1"/>
</dbReference>
<dbReference type="Gene3D" id="3.30.70.920">
    <property type="match status" value="1"/>
</dbReference>
<dbReference type="GO" id="GO:0043200">
    <property type="term" value="P:response to amino acid"/>
    <property type="evidence" value="ECO:0007669"/>
    <property type="project" value="TreeGrafter"/>
</dbReference>
<dbReference type="InterPro" id="IPR000485">
    <property type="entry name" value="AsnC-type_HTH_dom"/>
</dbReference>
<gene>
    <name evidence="5" type="ORF">SpAn4DRAFT_4123</name>
</gene>
<dbReference type="SMART" id="SM00344">
    <property type="entry name" value="HTH_ASNC"/>
    <property type="match status" value="1"/>
</dbReference>
<evidence type="ECO:0000256" key="3">
    <source>
        <dbReference type="ARBA" id="ARBA00023163"/>
    </source>
</evidence>
<dbReference type="SUPFAM" id="SSF46785">
    <property type="entry name" value="Winged helix' DNA-binding domain"/>
    <property type="match status" value="1"/>
</dbReference>
<proteinExistence type="predicted"/>
<dbReference type="GO" id="GO:0043565">
    <property type="term" value="F:sequence-specific DNA binding"/>
    <property type="evidence" value="ECO:0007669"/>
    <property type="project" value="InterPro"/>
</dbReference>
<keyword evidence="1" id="KW-0805">Transcription regulation</keyword>
<dbReference type="RefSeq" id="WP_021166596.1">
    <property type="nucleotide sequence ID" value="NZ_CTRP01000015.1"/>
</dbReference>
<dbReference type="EMBL" id="CTRP01000015">
    <property type="protein sequence ID" value="CQR74766.1"/>
    <property type="molecule type" value="Genomic_DNA"/>
</dbReference>
<organism evidence="5 6">
    <name type="scientific">Sporomusa ovata</name>
    <dbReference type="NCBI Taxonomy" id="2378"/>
    <lineage>
        <taxon>Bacteria</taxon>
        <taxon>Bacillati</taxon>
        <taxon>Bacillota</taxon>
        <taxon>Negativicutes</taxon>
        <taxon>Selenomonadales</taxon>
        <taxon>Sporomusaceae</taxon>
        <taxon>Sporomusa</taxon>
    </lineage>
</organism>
<evidence type="ECO:0000313" key="5">
    <source>
        <dbReference type="EMBL" id="CQR74766.1"/>
    </source>
</evidence>
<dbReference type="CDD" id="cd00090">
    <property type="entry name" value="HTH_ARSR"/>
    <property type="match status" value="1"/>
</dbReference>
<evidence type="ECO:0000256" key="1">
    <source>
        <dbReference type="ARBA" id="ARBA00023015"/>
    </source>
</evidence>
<keyword evidence="6" id="KW-1185">Reference proteome</keyword>
<dbReference type="InterPro" id="IPR019887">
    <property type="entry name" value="Tscrpt_reg_AsnC/Lrp_C"/>
</dbReference>
<dbReference type="InterPro" id="IPR011991">
    <property type="entry name" value="ArsR-like_HTH"/>
</dbReference>
<protein>
    <submittedName>
        <fullName evidence="5">Transcriptional regulator, AsnC family</fullName>
    </submittedName>
</protein>
<dbReference type="PRINTS" id="PR00033">
    <property type="entry name" value="HTHASNC"/>
</dbReference>
<evidence type="ECO:0000259" key="4">
    <source>
        <dbReference type="PROSITE" id="PS50956"/>
    </source>
</evidence>
<dbReference type="PANTHER" id="PTHR30154">
    <property type="entry name" value="LEUCINE-RESPONSIVE REGULATORY PROTEIN"/>
    <property type="match status" value="1"/>
</dbReference>
<dbReference type="InterPro" id="IPR036388">
    <property type="entry name" value="WH-like_DNA-bd_sf"/>
</dbReference>
<dbReference type="Pfam" id="PF01037">
    <property type="entry name" value="AsnC_trans_reg"/>
    <property type="match status" value="1"/>
</dbReference>
<dbReference type="SUPFAM" id="SSF54909">
    <property type="entry name" value="Dimeric alpha+beta barrel"/>
    <property type="match status" value="1"/>
</dbReference>